<reference evidence="2 3" key="1">
    <citation type="submission" date="2020-05" db="EMBL/GenBank/DDBJ databases">
        <title>Horizontal transmission and recombination maintain forever young bacterial symbiont genomes.</title>
        <authorList>
            <person name="Russell S.L."/>
            <person name="Pepper-Tunick E."/>
            <person name="Svedberg J."/>
            <person name="Byrne A."/>
            <person name="Ruelas Castillo J."/>
            <person name="Vollmers C."/>
            <person name="Beinart R.A."/>
            <person name="Corbett-Detig R."/>
        </authorList>
    </citation>
    <scope>NUCLEOTIDE SEQUENCE [LARGE SCALE GENOMIC DNA]</scope>
    <source>
        <strain evidence="2">Santa_Monica_outfall</strain>
    </source>
</reference>
<proteinExistence type="predicted"/>
<keyword evidence="1" id="KW-0812">Transmembrane</keyword>
<feature type="transmembrane region" description="Helical" evidence="1">
    <location>
        <begin position="6"/>
        <end position="27"/>
    </location>
</feature>
<dbReference type="KEGG" id="rev:HUE57_00130"/>
<accession>A0A6N0HRA0</accession>
<evidence type="ECO:0000313" key="3">
    <source>
        <dbReference type="Proteomes" id="UP000509658"/>
    </source>
</evidence>
<keyword evidence="1" id="KW-0472">Membrane</keyword>
<gene>
    <name evidence="2" type="ORF">HUE57_00130</name>
</gene>
<evidence type="ECO:0000256" key="1">
    <source>
        <dbReference type="SAM" id="Phobius"/>
    </source>
</evidence>
<dbReference type="AlphaFoldDB" id="A0A6N0HRA0"/>
<protein>
    <submittedName>
        <fullName evidence="2">Uncharacterized protein</fullName>
    </submittedName>
</protein>
<evidence type="ECO:0000313" key="2">
    <source>
        <dbReference type="EMBL" id="QKQ24866.1"/>
    </source>
</evidence>
<keyword evidence="3" id="KW-1185">Reference proteome</keyword>
<name>A0A6N0HRA0_9GAMM</name>
<keyword evidence="1" id="KW-1133">Transmembrane helix</keyword>
<organism evidence="2 3">
    <name type="scientific">Candidatus Reidiella endopervernicosa</name>
    <dbReference type="NCBI Taxonomy" id="2738883"/>
    <lineage>
        <taxon>Bacteria</taxon>
        <taxon>Pseudomonadati</taxon>
        <taxon>Pseudomonadota</taxon>
        <taxon>Gammaproteobacteria</taxon>
        <taxon>Candidatus Reidiella</taxon>
    </lineage>
</organism>
<dbReference type="Proteomes" id="UP000509658">
    <property type="component" value="Chromosome"/>
</dbReference>
<dbReference type="RefSeq" id="WP_174672496.1">
    <property type="nucleotide sequence ID" value="NZ_CP054491.1"/>
</dbReference>
<dbReference type="EMBL" id="CP054491">
    <property type="protein sequence ID" value="QKQ24866.1"/>
    <property type="molecule type" value="Genomic_DNA"/>
</dbReference>
<sequence>MNRDVSITTVFSRWLLSILLSISFVAVQPGSRYFAKVCLGIQAQANSKT</sequence>